<gene>
    <name evidence="2" type="ORF">QTG54_010285</name>
</gene>
<reference evidence="2" key="1">
    <citation type="submission" date="2023-06" db="EMBL/GenBank/DDBJ databases">
        <title>Survivors Of The Sea: Transcriptome response of Skeletonema marinoi to long-term dormancy.</title>
        <authorList>
            <person name="Pinder M.I.M."/>
            <person name="Kourtchenko O."/>
            <person name="Robertson E.K."/>
            <person name="Larsson T."/>
            <person name="Maumus F."/>
            <person name="Osuna-Cruz C.M."/>
            <person name="Vancaester E."/>
            <person name="Stenow R."/>
            <person name="Vandepoele K."/>
            <person name="Ploug H."/>
            <person name="Bruchert V."/>
            <person name="Godhe A."/>
            <person name="Topel M."/>
        </authorList>
    </citation>
    <scope>NUCLEOTIDE SEQUENCE</scope>
    <source>
        <strain evidence="2">R05AC</strain>
    </source>
</reference>
<dbReference type="InterPro" id="IPR001279">
    <property type="entry name" value="Metallo-B-lactamas"/>
</dbReference>
<proteinExistence type="predicted"/>
<organism evidence="2 3">
    <name type="scientific">Skeletonema marinoi</name>
    <dbReference type="NCBI Taxonomy" id="267567"/>
    <lineage>
        <taxon>Eukaryota</taxon>
        <taxon>Sar</taxon>
        <taxon>Stramenopiles</taxon>
        <taxon>Ochrophyta</taxon>
        <taxon>Bacillariophyta</taxon>
        <taxon>Coscinodiscophyceae</taxon>
        <taxon>Thalassiosirophycidae</taxon>
        <taxon>Thalassiosirales</taxon>
        <taxon>Skeletonemataceae</taxon>
        <taxon>Skeletonema</taxon>
        <taxon>Skeletonema marinoi-dohrnii complex</taxon>
    </lineage>
</organism>
<dbReference type="SUPFAM" id="SSF56281">
    <property type="entry name" value="Metallo-hydrolase/oxidoreductase"/>
    <property type="match status" value="1"/>
</dbReference>
<dbReference type="PANTHER" id="PTHR15032">
    <property type="entry name" value="N-ACYL-PHOSPHATIDYLETHANOLAMINE-HYDROLYZING PHOSPHOLIPASE D"/>
    <property type="match status" value="1"/>
</dbReference>
<accession>A0AAD8Y3I5</accession>
<dbReference type="AlphaFoldDB" id="A0AAD8Y3I5"/>
<feature type="domain" description="Metallo-beta-lactamase" evidence="1">
    <location>
        <begin position="1"/>
        <end position="52"/>
    </location>
</feature>
<dbReference type="Proteomes" id="UP001224775">
    <property type="component" value="Unassembled WGS sequence"/>
</dbReference>
<dbReference type="EMBL" id="JATAAI010000019">
    <property type="protein sequence ID" value="KAK1738969.1"/>
    <property type="molecule type" value="Genomic_DNA"/>
</dbReference>
<dbReference type="GO" id="GO:0005737">
    <property type="term" value="C:cytoplasm"/>
    <property type="evidence" value="ECO:0007669"/>
    <property type="project" value="TreeGrafter"/>
</dbReference>
<protein>
    <recommendedName>
        <fullName evidence="1">Metallo-beta-lactamase domain-containing protein</fullName>
    </recommendedName>
</protein>
<evidence type="ECO:0000313" key="3">
    <source>
        <dbReference type="Proteomes" id="UP001224775"/>
    </source>
</evidence>
<evidence type="ECO:0000313" key="2">
    <source>
        <dbReference type="EMBL" id="KAK1738969.1"/>
    </source>
</evidence>
<evidence type="ECO:0000259" key="1">
    <source>
        <dbReference type="Pfam" id="PF12706"/>
    </source>
</evidence>
<sequence>MIGDRLGPFDLAAIPIGAYEPNWFMRESHCNPAEAVKIHQAVRAKRSVAVHFDTFDLADEPREEPPKLLLDEVDRVNKKF</sequence>
<name>A0AAD8Y3I5_9STRA</name>
<dbReference type="Pfam" id="PF12706">
    <property type="entry name" value="Lactamase_B_2"/>
    <property type="match status" value="1"/>
</dbReference>
<dbReference type="InterPro" id="IPR036866">
    <property type="entry name" value="RibonucZ/Hydroxyglut_hydro"/>
</dbReference>
<dbReference type="Gene3D" id="3.60.15.10">
    <property type="entry name" value="Ribonuclease Z/Hydroxyacylglutathione hydrolase-like"/>
    <property type="match status" value="1"/>
</dbReference>
<dbReference type="PANTHER" id="PTHR15032:SF4">
    <property type="entry name" value="N-ACYL-PHOSPHATIDYLETHANOLAMINE-HYDROLYZING PHOSPHOLIPASE D"/>
    <property type="match status" value="1"/>
</dbReference>
<comment type="caution">
    <text evidence="2">The sequence shown here is derived from an EMBL/GenBank/DDBJ whole genome shotgun (WGS) entry which is preliminary data.</text>
</comment>
<keyword evidence="3" id="KW-1185">Reference proteome</keyword>